<name>A4BEJ0_9GAMM</name>
<protein>
    <recommendedName>
        <fullName evidence="5">VacJ family lipoprotein</fullName>
    </recommendedName>
</protein>
<dbReference type="Pfam" id="PF04333">
    <property type="entry name" value="MlaA"/>
    <property type="match status" value="1"/>
</dbReference>
<dbReference type="GO" id="GO:0120010">
    <property type="term" value="P:intermembrane phospholipid transfer"/>
    <property type="evidence" value="ECO:0007669"/>
    <property type="project" value="TreeGrafter"/>
</dbReference>
<dbReference type="Proteomes" id="UP000005953">
    <property type="component" value="Unassembled WGS sequence"/>
</dbReference>
<comment type="caution">
    <text evidence="3">The sequence shown here is derived from an EMBL/GenBank/DDBJ whole genome shotgun (WGS) entry which is preliminary data.</text>
</comment>
<dbReference type="STRING" id="314283.MED297_02317"/>
<keyword evidence="2" id="KW-0732">Signal</keyword>
<accession>A4BEJ0</accession>
<dbReference type="GO" id="GO:0016020">
    <property type="term" value="C:membrane"/>
    <property type="evidence" value="ECO:0007669"/>
    <property type="project" value="InterPro"/>
</dbReference>
<dbReference type="InterPro" id="IPR007428">
    <property type="entry name" value="MlaA"/>
</dbReference>
<evidence type="ECO:0008006" key="5">
    <source>
        <dbReference type="Google" id="ProtNLM"/>
    </source>
</evidence>
<reference evidence="3 4" key="1">
    <citation type="submission" date="2006-02" db="EMBL/GenBank/DDBJ databases">
        <authorList>
            <person name="Pinhassi J."/>
            <person name="Pedros-Alio C."/>
            <person name="Ferriera S."/>
            <person name="Johnson J."/>
            <person name="Kravitz S."/>
            <person name="Halpern A."/>
            <person name="Remington K."/>
            <person name="Beeson K."/>
            <person name="Tran B."/>
            <person name="Rogers Y.-H."/>
            <person name="Friedman R."/>
            <person name="Venter J.C."/>
        </authorList>
    </citation>
    <scope>NUCLEOTIDE SEQUENCE [LARGE SCALE GENOMIC DNA]</scope>
    <source>
        <strain evidence="3 4">MED297</strain>
    </source>
</reference>
<dbReference type="HOGENOM" id="CLU_059326_3_1_6"/>
<evidence type="ECO:0000256" key="2">
    <source>
        <dbReference type="ARBA" id="ARBA00022729"/>
    </source>
</evidence>
<dbReference type="EMBL" id="AAOE01000010">
    <property type="protein sequence ID" value="EAR09417.1"/>
    <property type="molecule type" value="Genomic_DNA"/>
</dbReference>
<dbReference type="PANTHER" id="PTHR30035">
    <property type="entry name" value="LIPOPROTEIN VACJ-RELATED"/>
    <property type="match status" value="1"/>
</dbReference>
<sequence length="237" mass="25889">MLSVPVLAESEDDPFEGVNRVVFQVNDTLDRTAIKPLAKVYRFIMPDFAERGVRNVFSNLGEIRNFVHNGLQGKLDGSARSAGRFLINSTVGIGGLFDVASDIGIVQAREDLGQTLGVWGLNSGPYLVLPLLGPSTLRDSPGVLADPLLSPLTHVPLEWQARVGIGALGGLQTRADLLSAESMLSGDPYVLYRQAYLSKREYDIADGRLERDDFIDSDPIGSEADEFTDEEFLSEEF</sequence>
<proteinExistence type="inferred from homology"/>
<organism evidence="3 4">
    <name type="scientific">Reinekea blandensis MED297</name>
    <dbReference type="NCBI Taxonomy" id="314283"/>
    <lineage>
        <taxon>Bacteria</taxon>
        <taxon>Pseudomonadati</taxon>
        <taxon>Pseudomonadota</taxon>
        <taxon>Gammaproteobacteria</taxon>
        <taxon>Oceanospirillales</taxon>
        <taxon>Saccharospirillaceae</taxon>
        <taxon>Reinekea</taxon>
    </lineage>
</organism>
<dbReference type="PANTHER" id="PTHR30035:SF3">
    <property type="entry name" value="INTERMEMBRANE PHOSPHOLIPID TRANSPORT SYSTEM LIPOPROTEIN MLAA"/>
    <property type="match status" value="1"/>
</dbReference>
<evidence type="ECO:0000256" key="1">
    <source>
        <dbReference type="ARBA" id="ARBA00010634"/>
    </source>
</evidence>
<dbReference type="AlphaFoldDB" id="A4BEJ0"/>
<evidence type="ECO:0000313" key="4">
    <source>
        <dbReference type="Proteomes" id="UP000005953"/>
    </source>
</evidence>
<comment type="similarity">
    <text evidence="1">Belongs to the MlaA family.</text>
</comment>
<gene>
    <name evidence="3" type="ORF">MED297_02317</name>
</gene>
<evidence type="ECO:0000313" key="3">
    <source>
        <dbReference type="EMBL" id="EAR09417.1"/>
    </source>
</evidence>
<dbReference type="PRINTS" id="PR01805">
    <property type="entry name" value="VACJLIPOPROT"/>
</dbReference>
<keyword evidence="4" id="KW-1185">Reference proteome</keyword>